<evidence type="ECO:0000256" key="1">
    <source>
        <dbReference type="ARBA" id="ARBA00022574"/>
    </source>
</evidence>
<dbReference type="InterPro" id="IPR000845">
    <property type="entry name" value="Nucleoside_phosphorylase_d"/>
</dbReference>
<dbReference type="SUPFAM" id="SSF53167">
    <property type="entry name" value="Purine and uridine phosphorylases"/>
    <property type="match status" value="1"/>
</dbReference>
<evidence type="ECO:0000259" key="4">
    <source>
        <dbReference type="Pfam" id="PF01048"/>
    </source>
</evidence>
<dbReference type="OrthoDB" id="538223at2759"/>
<dbReference type="Pfam" id="PF00400">
    <property type="entry name" value="WD40"/>
    <property type="match status" value="8"/>
</dbReference>
<dbReference type="KEGG" id="trr:M419DRAFT_126796"/>
<evidence type="ECO:0000313" key="6">
    <source>
        <dbReference type="EMBL" id="ETS05240.1"/>
    </source>
</evidence>
<feature type="repeat" description="WD" evidence="3">
    <location>
        <begin position="1358"/>
        <end position="1398"/>
    </location>
</feature>
<keyword evidence="2" id="KW-0677">Repeat</keyword>
<gene>
    <name evidence="6" type="ORF">M419DRAFT_126796</name>
</gene>
<dbReference type="Pfam" id="PF01048">
    <property type="entry name" value="PNP_UDP_1"/>
    <property type="match status" value="1"/>
</dbReference>
<feature type="repeat" description="WD" evidence="3">
    <location>
        <begin position="1207"/>
        <end position="1241"/>
    </location>
</feature>
<dbReference type="HOGENOM" id="CLU_000288_6_16_1"/>
<dbReference type="SUPFAM" id="SSF50978">
    <property type="entry name" value="WD40 repeat-like"/>
    <property type="match status" value="1"/>
</dbReference>
<dbReference type="GO" id="GO:0003824">
    <property type="term" value="F:catalytic activity"/>
    <property type="evidence" value="ECO:0007669"/>
    <property type="project" value="InterPro"/>
</dbReference>
<feature type="repeat" description="WD" evidence="3">
    <location>
        <begin position="988"/>
        <end position="1029"/>
    </location>
</feature>
<dbReference type="CDD" id="cd00200">
    <property type="entry name" value="WD40"/>
    <property type="match status" value="2"/>
</dbReference>
<feature type="domain" description="Nephrocystin 3-like N-terminal" evidence="5">
    <location>
        <begin position="382"/>
        <end position="538"/>
    </location>
</feature>
<feature type="domain" description="Nucleoside phosphorylase" evidence="4">
    <location>
        <begin position="9"/>
        <end position="310"/>
    </location>
</feature>
<feature type="repeat" description="WD" evidence="3">
    <location>
        <begin position="1323"/>
        <end position="1357"/>
    </location>
</feature>
<dbReference type="Pfam" id="PF24883">
    <property type="entry name" value="NPHP3_N"/>
    <property type="match status" value="1"/>
</dbReference>
<dbReference type="PANTHER" id="PTHR44129">
    <property type="entry name" value="WD REPEAT-CONTAINING PROTEIN POP1"/>
    <property type="match status" value="1"/>
</dbReference>
<dbReference type="PRINTS" id="PR00320">
    <property type="entry name" value="GPROTEINBRPT"/>
</dbReference>
<feature type="repeat" description="WD" evidence="3">
    <location>
        <begin position="947"/>
        <end position="988"/>
    </location>
</feature>
<protein>
    <submittedName>
        <fullName evidence="6">Putative WD-repeat protein</fullName>
    </submittedName>
</protein>
<dbReference type="InterPro" id="IPR050349">
    <property type="entry name" value="WD_LIS1/nudF_dynein_reg"/>
</dbReference>
<proteinExistence type="predicted"/>
<dbReference type="InterPro" id="IPR036322">
    <property type="entry name" value="WD40_repeat_dom_sf"/>
</dbReference>
<dbReference type="InterPro" id="IPR056884">
    <property type="entry name" value="NPHP3-like_N"/>
</dbReference>
<feature type="repeat" description="WD" evidence="3">
    <location>
        <begin position="1123"/>
        <end position="1164"/>
    </location>
</feature>
<dbReference type="EMBL" id="KI911140">
    <property type="protein sequence ID" value="ETS05240.1"/>
    <property type="molecule type" value="Genomic_DNA"/>
</dbReference>
<dbReference type="PROSITE" id="PS50082">
    <property type="entry name" value="WD_REPEATS_2"/>
    <property type="match status" value="7"/>
</dbReference>
<evidence type="ECO:0000259" key="5">
    <source>
        <dbReference type="Pfam" id="PF24883"/>
    </source>
</evidence>
<dbReference type="Gene3D" id="3.40.50.1580">
    <property type="entry name" value="Nucleoside phosphorylase domain"/>
    <property type="match status" value="1"/>
</dbReference>
<evidence type="ECO:0000256" key="3">
    <source>
        <dbReference type="PROSITE-ProRule" id="PRU00221"/>
    </source>
</evidence>
<sequence length="1586" mass="175837">MPDRNRYTVGWICALSKELVAARAFLDSEHKSPSYVAKHDSNSYLLGSMAGHNVVIAVLPAGEYGTTSAATVARDMVHSFPNIRFGLMVGVGGGAPSSEHDIRLGDVVVSMVREGKGAVFQYDYGKTMQDQAFQYTGYLNQPPTVVRTAISALESEGLAGGYQLEEAINDVLLKRQRLVPEFGRPDPSSDKLFRSDVVHPPVAGSCAQLCLDDPWKLVSRHERTAAESNPAVHYGIIASANQVMKDAMIRDKLVGQKNVLCFEMEAAGLMNHFPCLVIRGISDYSDSHKNKEWQGYAAMTAAAYAKALLRKIVPSQVDEMYEPRFDKAKVHDEIARVDGKIDAITDSRSTEFCIVGSAAFNSYDESHNSTCLPGTRVELIQQILDWAGSKDGKPIFWLNGMLGTGKSTVSRTIAQSLYRAGRLGASFFFKRGHSDRQNAARFFTTIADQLARMQPAMADSIKDAARTDPSIGSKGVEEQFYQLILRPLSALPKENWKGKQVVIIVDALDECGQEDDATEILRLLSLAEPWLRVFVTSRPEFPIYQGFINIKGQVQDVAFNAIPRTMIKQDIKVLITYRLNEIRDRFNRTKQRRAPLDQSWPRQDHIDALAEMATPLFVYAAMMCNFIDDIRCGYPNSQLRKVLGWKAENSKTRPETKLDEAYLLLLNQLLASIAKEGRDTFLEEFRCIVGSIVLLGSPLPMPVLAKLLGLPFERVDITLNMLRSVLDIPPSDEAPVRPLHVSFGDFLVREAKKRHTFWIDEAKAHGAIAARCLHVMNQYFEPDLQPLGGEVSMMDCEEADASNEVQTAAVRYACLHWVFHLQGAKGGGHDVYGGALLFLEKHFLHWLEVLSEMHQVPESIKMLKTLQTLPQINDDKGKLSAFVGDALRILRANLQIIIDEPRQLYSSVILFAPDESIIKRLFVGSMCIQVSPKPRVESRWNHRMQILEGHTESVLCVAFSHDSLRVASASRDHTVRLWSIDTDEAVILKGHSRPVYAVVFSHDSLHVASGAGDSTVRVWRTESGQCIQTLDSGGMKIESVAFSYNSTLIASVSQCGVISVWRAQTANDGLIYVKDYESTIFNYFTANCLAFTHSEQGDELHTALAKYTGSIKQLLSGRIIRTLDSHKGRVMCMTFSHDALLLASASDDCSVKLWKTQGGDLIQEYADYPGVVTAIAFSHDASLMALASDDHTIRLHCTIAMKCVQEFHNPGSEVTSVAFSHNSSTIASASEDHSIQLWQVNLVPELARHNEAAGAVINPDATDILDHSGHIVSVAFSQDGSFMASVSYGHTVQIWRTDTGECMRRFQGRTVSDVSPRQEPCPMTCLAFSNDSLYLAVSLQEETVTIWDVERGEHEQELGDHEGSVTSVTFSHDSKLLASTSGAWIRLWDFATGEVYLKIRSPPRPSTRRSRHREGLFNGVAFSHDSSLIVAASTTGLQLWRLDTKECHQMWGGRDVCFDSVALSHDSTLVASASKSKIQLWRTHTGQRIQAFDTGNSSISQLSFTCDDLSIVTNIGMFTRATNEGQFHVDGYGFTDGLSWITHKGDKRLWLPKDWRPTCSAVSSMSTLAIGCASGKVWIMAFPSEV</sequence>
<dbReference type="InterPro" id="IPR027417">
    <property type="entry name" value="P-loop_NTPase"/>
</dbReference>
<dbReference type="SUPFAM" id="SSF52540">
    <property type="entry name" value="P-loop containing nucleoside triphosphate hydrolases"/>
    <property type="match status" value="1"/>
</dbReference>
<evidence type="ECO:0000313" key="7">
    <source>
        <dbReference type="Proteomes" id="UP000024376"/>
    </source>
</evidence>
<dbReference type="InterPro" id="IPR020472">
    <property type="entry name" value="WD40_PAC1"/>
</dbReference>
<dbReference type="InterPro" id="IPR035994">
    <property type="entry name" value="Nucleoside_phosphorylase_sf"/>
</dbReference>
<dbReference type="Gene3D" id="2.130.10.10">
    <property type="entry name" value="YVTN repeat-like/Quinoprotein amine dehydrogenase"/>
    <property type="match status" value="4"/>
</dbReference>
<accession>A0A024SIA6</accession>
<keyword evidence="1 3" id="KW-0853">WD repeat</keyword>
<reference evidence="7" key="1">
    <citation type="journal article" date="2013" name="Ind. Biotechnol.">
        <title>Comparative genomics analysis of Trichoderma reesei strains.</title>
        <authorList>
            <person name="Koike H."/>
            <person name="Aerts A."/>
            <person name="LaButti K."/>
            <person name="Grigoriev I.V."/>
            <person name="Baker S.E."/>
        </authorList>
    </citation>
    <scope>NUCLEOTIDE SEQUENCE [LARGE SCALE GENOMIC DNA]</scope>
    <source>
        <strain evidence="7">ATCC 56765 / BCRC 32924 / NRRL 11460 / Rut C-30</strain>
    </source>
</reference>
<dbReference type="SMART" id="SM00320">
    <property type="entry name" value="WD40"/>
    <property type="match status" value="11"/>
</dbReference>
<dbReference type="InterPro" id="IPR001680">
    <property type="entry name" value="WD40_rpt"/>
</dbReference>
<dbReference type="PROSITE" id="PS50294">
    <property type="entry name" value="WD_REPEATS_REGION"/>
    <property type="match status" value="5"/>
</dbReference>
<feature type="repeat" description="WD" evidence="3">
    <location>
        <begin position="1264"/>
        <end position="1305"/>
    </location>
</feature>
<dbReference type="GO" id="GO:0009116">
    <property type="term" value="P:nucleoside metabolic process"/>
    <property type="evidence" value="ECO:0007669"/>
    <property type="project" value="InterPro"/>
</dbReference>
<dbReference type="InterPro" id="IPR015943">
    <property type="entry name" value="WD40/YVTN_repeat-like_dom_sf"/>
</dbReference>
<dbReference type="Gene3D" id="3.40.50.300">
    <property type="entry name" value="P-loop containing nucleotide triphosphate hydrolases"/>
    <property type="match status" value="1"/>
</dbReference>
<dbReference type="Proteomes" id="UP000024376">
    <property type="component" value="Unassembled WGS sequence"/>
</dbReference>
<organism evidence="6 7">
    <name type="scientific">Hypocrea jecorina (strain ATCC 56765 / BCRC 32924 / NRRL 11460 / Rut C-30)</name>
    <name type="common">Trichoderma reesei</name>
    <dbReference type="NCBI Taxonomy" id="1344414"/>
    <lineage>
        <taxon>Eukaryota</taxon>
        <taxon>Fungi</taxon>
        <taxon>Dikarya</taxon>
        <taxon>Ascomycota</taxon>
        <taxon>Pezizomycotina</taxon>
        <taxon>Sordariomycetes</taxon>
        <taxon>Hypocreomycetidae</taxon>
        <taxon>Hypocreales</taxon>
        <taxon>Hypocreaceae</taxon>
        <taxon>Trichoderma</taxon>
    </lineage>
</organism>
<evidence type="ECO:0000256" key="2">
    <source>
        <dbReference type="ARBA" id="ARBA00022737"/>
    </source>
</evidence>
<name>A0A024SIA6_HYPJR</name>
<dbReference type="SUPFAM" id="SSF101908">
    <property type="entry name" value="Putative isomerase YbhE"/>
    <property type="match status" value="1"/>
</dbReference>